<organism evidence="1 2">
    <name type="scientific">Ehrlichia ruminantium</name>
    <name type="common">heartwater rickettsia</name>
    <name type="synonym">Cowdria ruminantium</name>
    <dbReference type="NCBI Taxonomy" id="779"/>
    <lineage>
        <taxon>Bacteria</taxon>
        <taxon>Pseudomonadati</taxon>
        <taxon>Pseudomonadota</taxon>
        <taxon>Alphaproteobacteria</taxon>
        <taxon>Rickettsiales</taxon>
        <taxon>Anaplasmataceae</taxon>
        <taxon>Ehrlichia</taxon>
    </lineage>
</organism>
<dbReference type="Proteomes" id="UP000092731">
    <property type="component" value="Unassembled WGS sequence"/>
</dbReference>
<evidence type="ECO:0000313" key="1">
    <source>
        <dbReference type="EMBL" id="GAT78301.1"/>
    </source>
</evidence>
<comment type="caution">
    <text evidence="1">The sequence shown here is derived from an EMBL/GenBank/DDBJ whole genome shotgun (WGS) entry which is preliminary data.</text>
</comment>
<name>A0A161M1H6_EHRRU</name>
<dbReference type="RefSeq" id="WP_236717388.1">
    <property type="nucleotide sequence ID" value="NZ_BDDM01000170.1"/>
</dbReference>
<evidence type="ECO:0000313" key="2">
    <source>
        <dbReference type="Proteomes" id="UP000092731"/>
    </source>
</evidence>
<reference evidence="2" key="1">
    <citation type="submission" date="2016-05" db="EMBL/GenBank/DDBJ databases">
        <title>Draft genome sequences of four strains of Ehrlichia ruminantium, a tick-borne pathogen of ruminants, isolated from Zimbabwe, The Gambia and Ghana.</title>
        <authorList>
            <person name="Nakao R."/>
            <person name="Jongejan F."/>
            <person name="Sugimoto C."/>
        </authorList>
    </citation>
    <scope>NUCLEOTIDE SEQUENCE [LARGE SCALE GENOMIC DNA]</scope>
    <source>
        <strain evidence="2">Pokoase 417</strain>
    </source>
</reference>
<sequence>MKDCKQHMNLLYCEKYYQLNAGYVDNITICSSATRSPSIVNNTDIRNPSYIGHAV</sequence>
<dbReference type="AlphaFoldDB" id="A0A161M1H6"/>
<proteinExistence type="predicted"/>
<gene>
    <name evidence="1" type="ORF">EHRUM3_05180</name>
</gene>
<accession>A0A161M1H6</accession>
<protein>
    <submittedName>
        <fullName evidence="1">Uncharacterized protein</fullName>
    </submittedName>
</protein>
<dbReference type="EMBL" id="BDDM01000170">
    <property type="protein sequence ID" value="GAT78301.1"/>
    <property type="molecule type" value="Genomic_DNA"/>
</dbReference>